<comment type="caution">
    <text evidence="3">The sequence shown here is derived from an EMBL/GenBank/DDBJ whole genome shotgun (WGS) entry which is preliminary data.</text>
</comment>
<organism evidence="3 4">
    <name type="scientific">Berkelbacteria bacterium GW2011_GWA1_39_10</name>
    <dbReference type="NCBI Taxonomy" id="1618332"/>
    <lineage>
        <taxon>Bacteria</taxon>
        <taxon>Candidatus Berkelbacteria</taxon>
    </lineage>
</organism>
<keyword evidence="2" id="KW-1133">Transmembrane helix</keyword>
<evidence type="ECO:0000256" key="1">
    <source>
        <dbReference type="SAM" id="MobiDB-lite"/>
    </source>
</evidence>
<accession>A0A0G0LIG4</accession>
<feature type="compositionally biased region" description="Low complexity" evidence="1">
    <location>
        <begin position="24"/>
        <end position="43"/>
    </location>
</feature>
<keyword evidence="2" id="KW-0472">Membrane</keyword>
<name>A0A0G0LIG4_9BACT</name>
<dbReference type="EMBL" id="LBVS01000003">
    <property type="protein sequence ID" value="KKQ90862.1"/>
    <property type="molecule type" value="Genomic_DNA"/>
</dbReference>
<evidence type="ECO:0000313" key="4">
    <source>
        <dbReference type="Proteomes" id="UP000033862"/>
    </source>
</evidence>
<sequence>MNVGNPTDDDKDLVKLNQQTPSTNNQPAISNPSPSAPVASPLPDNTVKDENNNIGVGKPNIGVELEPKKTESPSSLPPIQAKPQTQPTSPPPSPPSADKPGTIDVSTSQIDIPNTSPPAPTAPKPLPPTNLPETLPTEKAQTADDKIDVQTAHVPINKYDEPKPPTPPGPAMIEPQPSASNVPISPVIGGGQPATNMPTPPIKAYKSPVTTIAVLAIMALILGTGGGFFGYRYWDKLKTSASTETSPSPTTSESPSSDITKWQIYTSTLYKFSIKFPNGWQQSTSDANAEKIVLAADKASLEGTPSNYKVEINFQANSGKTLKTWVEANTAAIGEKTAAKEIT</sequence>
<dbReference type="STRING" id="1618332.UT15_C0003G0037"/>
<dbReference type="AlphaFoldDB" id="A0A0G0LIG4"/>
<feature type="transmembrane region" description="Helical" evidence="2">
    <location>
        <begin position="209"/>
        <end position="231"/>
    </location>
</feature>
<proteinExistence type="predicted"/>
<feature type="compositionally biased region" description="Pro residues" evidence="1">
    <location>
        <begin position="115"/>
        <end position="130"/>
    </location>
</feature>
<keyword evidence="2" id="KW-0812">Transmembrane</keyword>
<evidence type="ECO:0000313" key="3">
    <source>
        <dbReference type="EMBL" id="KKQ90862.1"/>
    </source>
</evidence>
<protein>
    <submittedName>
        <fullName evidence="3">Minus agglutinin</fullName>
    </submittedName>
</protein>
<evidence type="ECO:0000256" key="2">
    <source>
        <dbReference type="SAM" id="Phobius"/>
    </source>
</evidence>
<gene>
    <name evidence="3" type="ORF">UT15_C0003G0037</name>
</gene>
<dbReference type="Proteomes" id="UP000033862">
    <property type="component" value="Unassembled WGS sequence"/>
</dbReference>
<reference evidence="3 4" key="1">
    <citation type="journal article" date="2015" name="Nature">
        <title>rRNA introns, odd ribosomes, and small enigmatic genomes across a large radiation of phyla.</title>
        <authorList>
            <person name="Brown C.T."/>
            <person name="Hug L.A."/>
            <person name="Thomas B.C."/>
            <person name="Sharon I."/>
            <person name="Castelle C.J."/>
            <person name="Singh A."/>
            <person name="Wilkins M.J."/>
            <person name="Williams K.H."/>
            <person name="Banfield J.F."/>
        </authorList>
    </citation>
    <scope>NUCLEOTIDE SEQUENCE [LARGE SCALE GENOMIC DNA]</scope>
</reference>
<feature type="region of interest" description="Disordered" evidence="1">
    <location>
        <begin position="1"/>
        <end position="146"/>
    </location>
</feature>
<dbReference type="PATRIC" id="fig|1618332.3.peg.158"/>
<feature type="compositionally biased region" description="Pro residues" evidence="1">
    <location>
        <begin position="88"/>
        <end position="97"/>
    </location>
</feature>